<keyword evidence="10 11" id="KW-0472">Membrane</keyword>
<name>A0ABS0TB24_9STAP</name>
<protein>
    <submittedName>
        <fullName evidence="13">ABC transporter substrate-binding protein/permease</fullName>
    </submittedName>
</protein>
<sequence>MRGIIIKCLSIICLIVTVTAPYYDDDTHAKEDQWDDIKRRGELRVGLSADYAPLEFERTVNGHREYAGIDIEIAKKIAKDHGVKLKIVNMSFDSLLGALKTGKVDMIISGMSPTPERKKEVDFSNNYMTVEQKVVIRKADHDKYKSIEDLSSQRIGVQKQTTQEELAQTEINDAKVQSLTRLPEVILALKSNKIDAVIVDSAVGKAYLAQNNDLTFSEASFAGATKHNAIALPKNSPQLMQKVNETIKDIETQNLLPQFEKKATEDLKNEGNFITKYGSFFLTGLKNTVLVSIIGVALGSIFGALFALMKLGRIKLLKWISIVYIEFLRGTPLLVQIFLVYFGTTAVLGWDISAFICGSIALVINCSAYIAEIFRAGINAVDKGQMEAARSLGLNYRQSMRHIILPQAVKNILPALGNEFITVIKESSLISVIGVSEIMFNAQVVQGASFDPFTPLILAAILYFILTFTLTQIMNYFERRLKASD</sequence>
<dbReference type="Pfam" id="PF00528">
    <property type="entry name" value="BPD_transp_1"/>
    <property type="match status" value="1"/>
</dbReference>
<feature type="transmembrane region" description="Helical" evidence="11">
    <location>
        <begin position="289"/>
        <end position="309"/>
    </location>
</feature>
<dbReference type="Proteomes" id="UP000751852">
    <property type="component" value="Unassembled WGS sequence"/>
</dbReference>
<keyword evidence="14" id="KW-1185">Reference proteome</keyword>
<evidence type="ECO:0000313" key="14">
    <source>
        <dbReference type="Proteomes" id="UP000751852"/>
    </source>
</evidence>
<feature type="transmembrane region" description="Helical" evidence="11">
    <location>
        <begin position="456"/>
        <end position="477"/>
    </location>
</feature>
<evidence type="ECO:0000256" key="1">
    <source>
        <dbReference type="ARBA" id="ARBA00004651"/>
    </source>
</evidence>
<keyword evidence="9" id="KW-0921">Nickel transport</keyword>
<accession>A0ABS0TB24</accession>
<keyword evidence="7" id="KW-0029">Amino-acid transport</keyword>
<dbReference type="InterPro" id="IPR010065">
    <property type="entry name" value="AA_ABC_transptr_permease_3TM"/>
</dbReference>
<dbReference type="InterPro" id="IPR035906">
    <property type="entry name" value="MetI-like_sf"/>
</dbReference>
<dbReference type="PANTHER" id="PTHR30614:SF20">
    <property type="entry name" value="GLUTAMINE TRANSPORT SYSTEM PERMEASE PROTEIN GLNP"/>
    <property type="match status" value="1"/>
</dbReference>
<dbReference type="InterPro" id="IPR001638">
    <property type="entry name" value="Solute-binding_3/MltF_N"/>
</dbReference>
<feature type="transmembrane region" description="Helical" evidence="11">
    <location>
        <begin position="429"/>
        <end position="450"/>
    </location>
</feature>
<keyword evidence="4" id="KW-1003">Cell membrane</keyword>
<keyword evidence="8 11" id="KW-1133">Transmembrane helix</keyword>
<gene>
    <name evidence="13" type="ORF">HHH54_10000</name>
</gene>
<evidence type="ECO:0000259" key="12">
    <source>
        <dbReference type="PROSITE" id="PS50928"/>
    </source>
</evidence>
<evidence type="ECO:0000256" key="9">
    <source>
        <dbReference type="ARBA" id="ARBA00023112"/>
    </source>
</evidence>
<evidence type="ECO:0000256" key="4">
    <source>
        <dbReference type="ARBA" id="ARBA00022475"/>
    </source>
</evidence>
<evidence type="ECO:0000256" key="10">
    <source>
        <dbReference type="ARBA" id="ARBA00023136"/>
    </source>
</evidence>
<organism evidence="13 14">
    <name type="scientific">Staphylococcus canis</name>
    <dbReference type="NCBI Taxonomy" id="2724942"/>
    <lineage>
        <taxon>Bacteria</taxon>
        <taxon>Bacillati</taxon>
        <taxon>Bacillota</taxon>
        <taxon>Bacilli</taxon>
        <taxon>Bacillales</taxon>
        <taxon>Staphylococcaceae</taxon>
        <taxon>Staphylococcus</taxon>
    </lineage>
</organism>
<proteinExistence type="inferred from homology"/>
<dbReference type="CDD" id="cd06261">
    <property type="entry name" value="TM_PBP2"/>
    <property type="match status" value="1"/>
</dbReference>
<comment type="similarity">
    <text evidence="2">Belongs to the binding-protein-dependent transport system permease family. HisMQ subfamily.</text>
</comment>
<dbReference type="InterPro" id="IPR043429">
    <property type="entry name" value="ArtM/GltK/GlnP/TcyL/YhdX-like"/>
</dbReference>
<dbReference type="SUPFAM" id="SSF161098">
    <property type="entry name" value="MetI-like"/>
    <property type="match status" value="1"/>
</dbReference>
<dbReference type="SMART" id="SM00079">
    <property type="entry name" value="PBPe"/>
    <property type="match status" value="1"/>
</dbReference>
<dbReference type="SMART" id="SM00062">
    <property type="entry name" value="PBPb"/>
    <property type="match status" value="1"/>
</dbReference>
<evidence type="ECO:0000256" key="11">
    <source>
        <dbReference type="RuleBase" id="RU363032"/>
    </source>
</evidence>
<dbReference type="InterPro" id="IPR000515">
    <property type="entry name" value="MetI-like"/>
</dbReference>
<evidence type="ECO:0000256" key="5">
    <source>
        <dbReference type="ARBA" id="ARBA00022596"/>
    </source>
</evidence>
<dbReference type="RefSeq" id="WP_198618689.1">
    <property type="nucleotide sequence ID" value="NZ_JABANU010000032.1"/>
</dbReference>
<dbReference type="InterPro" id="IPR001320">
    <property type="entry name" value="Iontro_rcpt_C"/>
</dbReference>
<evidence type="ECO:0000256" key="2">
    <source>
        <dbReference type="ARBA" id="ARBA00010072"/>
    </source>
</evidence>
<dbReference type="PROSITE" id="PS50928">
    <property type="entry name" value="ABC_TM1"/>
    <property type="match status" value="1"/>
</dbReference>
<feature type="transmembrane region" description="Helical" evidence="11">
    <location>
        <begin position="348"/>
        <end position="371"/>
    </location>
</feature>
<dbReference type="SUPFAM" id="SSF53850">
    <property type="entry name" value="Periplasmic binding protein-like II"/>
    <property type="match status" value="1"/>
</dbReference>
<dbReference type="PANTHER" id="PTHR30614">
    <property type="entry name" value="MEMBRANE COMPONENT OF AMINO ACID ABC TRANSPORTER"/>
    <property type="match status" value="1"/>
</dbReference>
<keyword evidence="6 11" id="KW-0812">Transmembrane</keyword>
<keyword evidence="3 11" id="KW-0813">Transport</keyword>
<dbReference type="Gene3D" id="1.10.3720.10">
    <property type="entry name" value="MetI-like"/>
    <property type="match status" value="1"/>
</dbReference>
<evidence type="ECO:0000313" key="13">
    <source>
        <dbReference type="EMBL" id="MBI5975918.1"/>
    </source>
</evidence>
<dbReference type="EMBL" id="JABANU010000032">
    <property type="protein sequence ID" value="MBI5975918.1"/>
    <property type="molecule type" value="Genomic_DNA"/>
</dbReference>
<dbReference type="Pfam" id="PF00497">
    <property type="entry name" value="SBP_bac_3"/>
    <property type="match status" value="1"/>
</dbReference>
<dbReference type="NCBIfam" id="TIGR01726">
    <property type="entry name" value="HEQRo_perm_3TM"/>
    <property type="match status" value="1"/>
</dbReference>
<comment type="caution">
    <text evidence="13">The sequence shown here is derived from an EMBL/GenBank/DDBJ whole genome shotgun (WGS) entry which is preliminary data.</text>
</comment>
<keyword evidence="9" id="KW-0406">Ion transport</keyword>
<evidence type="ECO:0000256" key="6">
    <source>
        <dbReference type="ARBA" id="ARBA00022692"/>
    </source>
</evidence>
<feature type="domain" description="ABC transmembrane type-1" evidence="12">
    <location>
        <begin position="285"/>
        <end position="474"/>
    </location>
</feature>
<dbReference type="Gene3D" id="3.40.190.10">
    <property type="entry name" value="Periplasmic binding protein-like II"/>
    <property type="match status" value="2"/>
</dbReference>
<comment type="subcellular location">
    <subcellularLocation>
        <location evidence="1 11">Cell membrane</location>
        <topology evidence="1 11">Multi-pass membrane protein</topology>
    </subcellularLocation>
</comment>
<evidence type="ECO:0000256" key="3">
    <source>
        <dbReference type="ARBA" id="ARBA00022448"/>
    </source>
</evidence>
<evidence type="ECO:0000256" key="7">
    <source>
        <dbReference type="ARBA" id="ARBA00022970"/>
    </source>
</evidence>
<evidence type="ECO:0000256" key="8">
    <source>
        <dbReference type="ARBA" id="ARBA00022989"/>
    </source>
</evidence>
<reference evidence="13 14" key="1">
    <citation type="submission" date="2020-04" db="EMBL/GenBank/DDBJ databases">
        <title>Staphylococcus species from domestic dog.</title>
        <authorList>
            <person name="Paterson G.K."/>
        </authorList>
    </citation>
    <scope>NUCLEOTIDE SEQUENCE [LARGE SCALE GENOMIC DNA]</scope>
    <source>
        <strain evidence="13 14">H16/1A</strain>
    </source>
</reference>
<keyword evidence="5" id="KW-0533">Nickel</keyword>
<feature type="transmembrane region" description="Helical" evidence="11">
    <location>
        <begin position="321"/>
        <end position="342"/>
    </location>
</feature>